<evidence type="ECO:0000256" key="1">
    <source>
        <dbReference type="ARBA" id="ARBA00022679"/>
    </source>
</evidence>
<keyword evidence="5" id="KW-0833">Ubl conjugation pathway</keyword>
<keyword evidence="4" id="KW-0863">Zinc-finger</keyword>
<comment type="caution">
    <text evidence="8">The sequence shown here is derived from an EMBL/GenBank/DDBJ whole genome shotgun (WGS) entry which is preliminary data.</text>
</comment>
<dbReference type="Proteomes" id="UP001217089">
    <property type="component" value="Unassembled WGS sequence"/>
</dbReference>
<feature type="domain" description="RING-type" evidence="7">
    <location>
        <begin position="1"/>
        <end position="176"/>
    </location>
</feature>
<keyword evidence="9" id="KW-1185">Reference proteome</keyword>
<dbReference type="SUPFAM" id="SSF57850">
    <property type="entry name" value="RING/U-box"/>
    <property type="match status" value="2"/>
</dbReference>
<dbReference type="InterPro" id="IPR002867">
    <property type="entry name" value="IBR_dom"/>
</dbReference>
<keyword evidence="3" id="KW-0677">Repeat</keyword>
<name>A0ABQ9ENI2_TEGGR</name>
<gene>
    <name evidence="8" type="ORF">KUTeg_015766</name>
</gene>
<evidence type="ECO:0000256" key="6">
    <source>
        <dbReference type="ARBA" id="ARBA00022833"/>
    </source>
</evidence>
<dbReference type="PROSITE" id="PS51873">
    <property type="entry name" value="TRIAD"/>
    <property type="match status" value="1"/>
</dbReference>
<keyword evidence="6" id="KW-0862">Zinc</keyword>
<evidence type="ECO:0000256" key="5">
    <source>
        <dbReference type="ARBA" id="ARBA00022786"/>
    </source>
</evidence>
<sequence>MAKTFQCPGMDGTDQCNFEWEFIEVVTKARLSDDEQILFETRINSNWNNKSLGVRECPFCQNICERQDPLNAGVRCMYCKNAGKSQNEFCWFCLLPWDGNHSCSKDAARMLLNTCKRKEIIGLQGCPSVRACPKCQVLIEHTEACKQMECKMCNAKFCFICLKLADGSSYRCGNWNTKCEIAPIQNVG</sequence>
<dbReference type="Pfam" id="PF22191">
    <property type="entry name" value="IBR_1"/>
    <property type="match status" value="1"/>
</dbReference>
<dbReference type="Gene3D" id="1.20.120.1750">
    <property type="match status" value="1"/>
</dbReference>
<evidence type="ECO:0000313" key="8">
    <source>
        <dbReference type="EMBL" id="KAJ8306725.1"/>
    </source>
</evidence>
<evidence type="ECO:0000256" key="4">
    <source>
        <dbReference type="ARBA" id="ARBA00022771"/>
    </source>
</evidence>
<protein>
    <recommendedName>
        <fullName evidence="7">RING-type domain-containing protein</fullName>
    </recommendedName>
</protein>
<evidence type="ECO:0000256" key="2">
    <source>
        <dbReference type="ARBA" id="ARBA00022723"/>
    </source>
</evidence>
<dbReference type="InterPro" id="IPR044066">
    <property type="entry name" value="TRIAD_supradom"/>
</dbReference>
<reference evidence="8 9" key="1">
    <citation type="submission" date="2022-12" db="EMBL/GenBank/DDBJ databases">
        <title>Chromosome-level genome of Tegillarca granosa.</title>
        <authorList>
            <person name="Kim J."/>
        </authorList>
    </citation>
    <scope>NUCLEOTIDE SEQUENCE [LARGE SCALE GENOMIC DNA]</scope>
    <source>
        <strain evidence="8">Teg-2019</strain>
        <tissue evidence="8">Adductor muscle</tissue>
    </source>
</reference>
<proteinExistence type="predicted"/>
<organism evidence="8 9">
    <name type="scientific">Tegillarca granosa</name>
    <name type="common">Malaysian cockle</name>
    <name type="synonym">Anadara granosa</name>
    <dbReference type="NCBI Taxonomy" id="220873"/>
    <lineage>
        <taxon>Eukaryota</taxon>
        <taxon>Metazoa</taxon>
        <taxon>Spiralia</taxon>
        <taxon>Lophotrochozoa</taxon>
        <taxon>Mollusca</taxon>
        <taxon>Bivalvia</taxon>
        <taxon>Autobranchia</taxon>
        <taxon>Pteriomorphia</taxon>
        <taxon>Arcoida</taxon>
        <taxon>Arcoidea</taxon>
        <taxon>Arcidae</taxon>
        <taxon>Tegillarca</taxon>
    </lineage>
</organism>
<evidence type="ECO:0000256" key="3">
    <source>
        <dbReference type="ARBA" id="ARBA00022737"/>
    </source>
</evidence>
<dbReference type="EMBL" id="JARBDR010000811">
    <property type="protein sequence ID" value="KAJ8306725.1"/>
    <property type="molecule type" value="Genomic_DNA"/>
</dbReference>
<accession>A0ABQ9ENI2</accession>
<keyword evidence="2" id="KW-0479">Metal-binding</keyword>
<dbReference type="SMART" id="SM00647">
    <property type="entry name" value="IBR"/>
    <property type="match status" value="2"/>
</dbReference>
<evidence type="ECO:0000259" key="7">
    <source>
        <dbReference type="PROSITE" id="PS51873"/>
    </source>
</evidence>
<keyword evidence="1" id="KW-0808">Transferase</keyword>
<evidence type="ECO:0000313" key="9">
    <source>
        <dbReference type="Proteomes" id="UP001217089"/>
    </source>
</evidence>